<dbReference type="EMBL" id="MHWP01000019">
    <property type="protein sequence ID" value="OHB10222.1"/>
    <property type="molecule type" value="Genomic_DNA"/>
</dbReference>
<dbReference type="Proteomes" id="UP000177202">
    <property type="component" value="Unassembled WGS sequence"/>
</dbReference>
<dbReference type="AlphaFoldDB" id="A0A1G2ULR8"/>
<dbReference type="STRING" id="1802772.A3H60_01795"/>
<accession>A0A1G2ULR8</accession>
<keyword evidence="1" id="KW-1133">Transmembrane helix</keyword>
<organism evidence="2 3">
    <name type="scientific">Candidatus Zambryskibacteria bacterium RIFCSPLOWO2_02_FULL_44_12b</name>
    <dbReference type="NCBI Taxonomy" id="1802772"/>
    <lineage>
        <taxon>Bacteria</taxon>
        <taxon>Candidatus Zambryskiibacteriota</taxon>
    </lineage>
</organism>
<keyword evidence="1" id="KW-0472">Membrane</keyword>
<comment type="caution">
    <text evidence="2">The sequence shown here is derived from an EMBL/GenBank/DDBJ whole genome shotgun (WGS) entry which is preliminary data.</text>
</comment>
<evidence type="ECO:0000256" key="1">
    <source>
        <dbReference type="SAM" id="Phobius"/>
    </source>
</evidence>
<evidence type="ECO:0000313" key="2">
    <source>
        <dbReference type="EMBL" id="OHB10222.1"/>
    </source>
</evidence>
<protein>
    <recommendedName>
        <fullName evidence="4">POTRA domain-containing protein</fullName>
    </recommendedName>
</protein>
<evidence type="ECO:0000313" key="3">
    <source>
        <dbReference type="Proteomes" id="UP000177202"/>
    </source>
</evidence>
<gene>
    <name evidence="2" type="ORF">A3H60_01795</name>
</gene>
<name>A0A1G2ULR8_9BACT</name>
<sequence>MKIVSSGRVLNSSEFYKRKERRKRAKIVLLSIGAVLFISLFIYLSRLGRFQITEAVVPNEEVLDKSKIISTVKQSLSGYYLWIIPKTNSLFYPRREIKETLLTEFPRFKSISLDVDSFHTLSINVLERIPFAMYCRDTSECYFIDEDGLIFALAPSFSGTVYFTYTTEDPITNPIGERFVSVEDFRNLSEFIETFGVLSIYPKGLETSSEEYKLLLPTGGEIIWRRDTDLNLVYANLEAFLADDAIRTQSNFLDKISHLDLRTENKVFYKFK</sequence>
<proteinExistence type="predicted"/>
<evidence type="ECO:0008006" key="4">
    <source>
        <dbReference type="Google" id="ProtNLM"/>
    </source>
</evidence>
<keyword evidence="1" id="KW-0812">Transmembrane</keyword>
<reference evidence="2 3" key="1">
    <citation type="journal article" date="2016" name="Nat. Commun.">
        <title>Thousands of microbial genomes shed light on interconnected biogeochemical processes in an aquifer system.</title>
        <authorList>
            <person name="Anantharaman K."/>
            <person name="Brown C.T."/>
            <person name="Hug L.A."/>
            <person name="Sharon I."/>
            <person name="Castelle C.J."/>
            <person name="Probst A.J."/>
            <person name="Thomas B.C."/>
            <person name="Singh A."/>
            <person name="Wilkins M.J."/>
            <person name="Karaoz U."/>
            <person name="Brodie E.L."/>
            <person name="Williams K.H."/>
            <person name="Hubbard S.S."/>
            <person name="Banfield J.F."/>
        </authorList>
    </citation>
    <scope>NUCLEOTIDE SEQUENCE [LARGE SCALE GENOMIC DNA]</scope>
</reference>
<feature type="transmembrane region" description="Helical" evidence="1">
    <location>
        <begin position="27"/>
        <end position="44"/>
    </location>
</feature>